<dbReference type="EMBL" id="JARKIE010000012">
    <property type="protein sequence ID" value="KAJ7703687.1"/>
    <property type="molecule type" value="Genomic_DNA"/>
</dbReference>
<feature type="compositionally biased region" description="Basic and acidic residues" evidence="1">
    <location>
        <begin position="26"/>
        <end position="46"/>
    </location>
</feature>
<sequence length="260" mass="27762">MRLAALLHITLIIPSILCAVASDGPTRTDRGLQAQPKKDTNADRLRRGLGPLPPTRRDRKKLSPRASPLPCARLSNNIGTIQVRRLSDGEKLGYLSDRFNGHNAYTVHRRPRAALHVAVPPIAPFGLAINLIAANPPDAGHPYVGAVSNGQGNLGAGEVAVAYLSGTSAVHGSSPPLSSAGTSLILNGHGGIESQVWTMNCQSRQITAQWMNTDNSQPTTTIFYDPVRDYIGLTGDLDAFNAAVAERAYEVTMTFVPVDQ</sequence>
<comment type="caution">
    <text evidence="3">The sequence shown here is derived from an EMBL/GenBank/DDBJ whole genome shotgun (WGS) entry which is preliminary data.</text>
</comment>
<proteinExistence type="predicted"/>
<gene>
    <name evidence="3" type="ORF">B0H17DRAFT_1040881</name>
</gene>
<reference evidence="3" key="1">
    <citation type="submission" date="2023-03" db="EMBL/GenBank/DDBJ databases">
        <title>Massive genome expansion in bonnet fungi (Mycena s.s.) driven by repeated elements and novel gene families across ecological guilds.</title>
        <authorList>
            <consortium name="Lawrence Berkeley National Laboratory"/>
            <person name="Harder C.B."/>
            <person name="Miyauchi S."/>
            <person name="Viragh M."/>
            <person name="Kuo A."/>
            <person name="Thoen E."/>
            <person name="Andreopoulos B."/>
            <person name="Lu D."/>
            <person name="Skrede I."/>
            <person name="Drula E."/>
            <person name="Henrissat B."/>
            <person name="Morin E."/>
            <person name="Kohler A."/>
            <person name="Barry K."/>
            <person name="LaButti K."/>
            <person name="Morin E."/>
            <person name="Salamov A."/>
            <person name="Lipzen A."/>
            <person name="Mereny Z."/>
            <person name="Hegedus B."/>
            <person name="Baldrian P."/>
            <person name="Stursova M."/>
            <person name="Weitz H."/>
            <person name="Taylor A."/>
            <person name="Grigoriev I.V."/>
            <person name="Nagy L.G."/>
            <person name="Martin F."/>
            <person name="Kauserud H."/>
        </authorList>
    </citation>
    <scope>NUCLEOTIDE SEQUENCE</scope>
    <source>
        <strain evidence="3">CBHHK067</strain>
    </source>
</reference>
<feature type="region of interest" description="Disordered" evidence="1">
    <location>
        <begin position="25"/>
        <end position="69"/>
    </location>
</feature>
<keyword evidence="4" id="KW-1185">Reference proteome</keyword>
<protein>
    <submittedName>
        <fullName evidence="3">Uncharacterized protein</fullName>
    </submittedName>
</protein>
<dbReference type="Proteomes" id="UP001221757">
    <property type="component" value="Unassembled WGS sequence"/>
</dbReference>
<name>A0AAD7GRI8_MYCRO</name>
<dbReference type="AlphaFoldDB" id="A0AAD7GRI8"/>
<feature type="chain" id="PRO_5042214273" evidence="2">
    <location>
        <begin position="19"/>
        <end position="260"/>
    </location>
</feature>
<evidence type="ECO:0000256" key="2">
    <source>
        <dbReference type="SAM" id="SignalP"/>
    </source>
</evidence>
<evidence type="ECO:0000256" key="1">
    <source>
        <dbReference type="SAM" id="MobiDB-lite"/>
    </source>
</evidence>
<organism evidence="3 4">
    <name type="scientific">Mycena rosella</name>
    <name type="common">Pink bonnet</name>
    <name type="synonym">Agaricus rosellus</name>
    <dbReference type="NCBI Taxonomy" id="1033263"/>
    <lineage>
        <taxon>Eukaryota</taxon>
        <taxon>Fungi</taxon>
        <taxon>Dikarya</taxon>
        <taxon>Basidiomycota</taxon>
        <taxon>Agaricomycotina</taxon>
        <taxon>Agaricomycetes</taxon>
        <taxon>Agaricomycetidae</taxon>
        <taxon>Agaricales</taxon>
        <taxon>Marasmiineae</taxon>
        <taxon>Mycenaceae</taxon>
        <taxon>Mycena</taxon>
    </lineage>
</organism>
<feature type="signal peptide" evidence="2">
    <location>
        <begin position="1"/>
        <end position="18"/>
    </location>
</feature>
<evidence type="ECO:0000313" key="4">
    <source>
        <dbReference type="Proteomes" id="UP001221757"/>
    </source>
</evidence>
<evidence type="ECO:0000313" key="3">
    <source>
        <dbReference type="EMBL" id="KAJ7703687.1"/>
    </source>
</evidence>
<accession>A0AAD7GRI8</accession>
<keyword evidence="2" id="KW-0732">Signal</keyword>